<dbReference type="Pfam" id="PF14403">
    <property type="entry name" value="CP_ATPgrasp_2"/>
    <property type="match status" value="1"/>
</dbReference>
<dbReference type="PANTHER" id="PTHR34595:SF2">
    <property type="entry name" value="BLR2978 PROTEIN"/>
    <property type="match status" value="1"/>
</dbReference>
<comment type="caution">
    <text evidence="3">The sequence shown here is derived from an EMBL/GenBank/DDBJ whole genome shotgun (WGS) entry which is preliminary data.</text>
</comment>
<dbReference type="Proteomes" id="UP001222770">
    <property type="component" value="Unassembled WGS sequence"/>
</dbReference>
<evidence type="ECO:0000313" key="3">
    <source>
        <dbReference type="EMBL" id="MDF8333043.1"/>
    </source>
</evidence>
<dbReference type="EMBL" id="JAROCY010000005">
    <property type="protein sequence ID" value="MDF8333043.1"/>
    <property type="molecule type" value="Genomic_DNA"/>
</dbReference>
<keyword evidence="4" id="KW-1185">Reference proteome</keyword>
<dbReference type="InterPro" id="IPR025841">
    <property type="entry name" value="CP_ATPgrasp_2"/>
</dbReference>
<proteinExistence type="predicted"/>
<feature type="domain" description="Circularly permuted ATP-grasp type 2" evidence="2">
    <location>
        <begin position="90"/>
        <end position="469"/>
    </location>
</feature>
<evidence type="ECO:0000313" key="4">
    <source>
        <dbReference type="Proteomes" id="UP001222770"/>
    </source>
</evidence>
<dbReference type="Gene3D" id="3.40.50.11290">
    <property type="match status" value="1"/>
</dbReference>
<name>A0ABT6CGI6_9SPHN</name>
<protein>
    <submittedName>
        <fullName evidence="3">Circularly permuted type 2 ATP-grasp protein</fullName>
    </submittedName>
</protein>
<dbReference type="Pfam" id="PF04168">
    <property type="entry name" value="Alpha-E"/>
    <property type="match status" value="1"/>
</dbReference>
<reference evidence="3 4" key="1">
    <citation type="submission" date="2023-03" db="EMBL/GenBank/DDBJ databases">
        <title>Novosphingobium cyanobacteriorum sp. nov., isolated from a eutrophic reservoir during the Microcystis bloom period.</title>
        <authorList>
            <person name="Kang M."/>
            <person name="Le V."/>
            <person name="Ko S.-R."/>
            <person name="Lee S.-A."/>
            <person name="Ahn C.-Y."/>
        </authorList>
    </citation>
    <scope>NUCLEOTIDE SEQUENCE [LARGE SCALE GENOMIC DNA]</scope>
    <source>
        <strain evidence="3 4">HBC54</strain>
    </source>
</reference>
<dbReference type="PANTHER" id="PTHR34595">
    <property type="entry name" value="BLR5612 PROTEIN"/>
    <property type="match status" value="1"/>
</dbReference>
<gene>
    <name evidence="3" type="ORF">POM99_07510</name>
</gene>
<accession>A0ABT6CGI6</accession>
<dbReference type="InterPro" id="IPR051680">
    <property type="entry name" value="ATP-dep_Glu-Cys_Ligase-2"/>
</dbReference>
<dbReference type="InterPro" id="IPR007296">
    <property type="entry name" value="DUF403"/>
</dbReference>
<dbReference type="SUPFAM" id="SSF56059">
    <property type="entry name" value="Glutathione synthetase ATP-binding domain-like"/>
    <property type="match status" value="1"/>
</dbReference>
<evidence type="ECO:0000259" key="1">
    <source>
        <dbReference type="Pfam" id="PF04168"/>
    </source>
</evidence>
<organism evidence="3 4">
    <name type="scientific">Novosphingobium cyanobacteriorum</name>
    <dbReference type="NCBI Taxonomy" id="3024215"/>
    <lineage>
        <taxon>Bacteria</taxon>
        <taxon>Pseudomonadati</taxon>
        <taxon>Pseudomonadota</taxon>
        <taxon>Alphaproteobacteria</taxon>
        <taxon>Sphingomonadales</taxon>
        <taxon>Sphingomonadaceae</taxon>
        <taxon>Novosphingobium</taxon>
    </lineage>
</organism>
<evidence type="ECO:0000259" key="2">
    <source>
        <dbReference type="Pfam" id="PF14403"/>
    </source>
</evidence>
<sequence>MASTAAPPTMPAAARLQDYPVDVTAGDLFRHAPPDLAARWLAMADGLAALREEAGVPVQEVVARQIQELGLSFRMAGDDDERPWPLSPMPLIVGAQEWATVEQGLVQRARLLERVIADIYGPQRLVSEGHLPAALVAGSRYFARNTVGVRPRGGHYLNVVAVDLARGPRGQWRVLGDRLRLVNGIGYALENRLALSRSTGNLLGDVHARRLARFFADLRSGIARSCTRENPRIALLTPGRLNQSYPEQAHLARYLGFPLVEGRDCAVIDGRLYIRTIAGPKRIDALWRWIDTNALDPLAFDARSEIGVPDLYEVCASGGLELCNWPGAEVLEAPAFAAFLPRLSQILAGEAPILPNIATWWCGQAREADIVKARLDEMVVTSAFGAAVDGLPPGTSVPGAGLSGAQREALIDALQRRPMDYCGQEIVQLSTTPALIDERFVPRAFTVRAFVARGPDGEWTVMPGGFARLSADGAVQTMLMGEGDLSADVCVVDTTPARTGRAVATMLDQTPKVRRGGGILASQAADNLFWFARYVERAELTVRVIRAILGSSIEVDAAGGSNPEVIARMMALLAEWHAIDERQAAGPVPEACRAALGDAELPGAVAAILAQIRATGLTLRDRLTSDFWRIAGRPMPAMNSHRPATLLRVAHELVERLAALSGLLAENFVRGPAWHFLDLGRRVERAQGICAMARVLAGPDGEGDEQADALGALLDLSDCQITYRARYLAGPRRLPVLDLLLLDPDNPRSLAYQVNAAAGHIASLPSLTEDMLPEVPLLAARAIAGTLQSNTIELFGTDLLVQTEAQLLALSDTISARYFLQFEKTAGGGAGLLA</sequence>
<feature type="domain" description="DUF403" evidence="1">
    <location>
        <begin position="520"/>
        <end position="819"/>
    </location>
</feature>